<dbReference type="InterPro" id="IPR011059">
    <property type="entry name" value="Metal-dep_hydrolase_composite"/>
</dbReference>
<dbReference type="OrthoDB" id="9782972at2"/>
<feature type="region of interest" description="Disordered" evidence="1">
    <location>
        <begin position="1"/>
        <end position="29"/>
    </location>
</feature>
<sequence>MTNNKGNADGTFENSIEKRSETSEPKTGLSRRDLLAGAALGSIAASTMTIGLTDDADAAFKHFDFKSLGKDRRCKKGKGTSTDIGLINGKFLDGQNKSFSSMAIKDGRIAAIGSTKGLDSGARIINLNGRTVIPGLINMHVHHSRTGTTPDYEVRDIETAFSIKEIQQLLVRRAKGVPAGRFVGCHLGWHYIQLNEKRPPTLAELDAACPKHAVYLSGRAGFVEVMFAVTNTLGKRVFEAAGISVDASGRINATPEAALAVLQAVQTPEDKLRQTWDNNAWSLSNGVTNVLDPGVAAVTAQDYPALELWRQGMLHVRHRLNYASNNPDQVNTRVQNVFRLMGDDMFRAGGFGESIGTRPVTSSTLFEPTAEAIAKAGWKLQNHTDFFADVDFQLAAFQRINQKYPLKDLRWQLIHCFQTTPAQLKALKDLGVGVDLENERYLDRLERGGGPAYRQIVDSGITVGGGTDGSNYAPNNPWLNIYYATTGINVRGIPENASQKITRLEALKIWTGGSAYQNFDDDKGSFEEGKVADMAVLSADLLKVSDAQLRWMKSAMTIVGGKIVHEGDWPDYAQIGDDFFYTGT</sequence>
<dbReference type="SUPFAM" id="SSF51556">
    <property type="entry name" value="Metallo-dependent hydrolases"/>
    <property type="match status" value="1"/>
</dbReference>
<keyword evidence="4" id="KW-1185">Reference proteome</keyword>
<proteinExistence type="predicted"/>
<organism evidence="3 4">
    <name type="scientific">Hyphomicrobium facile</name>
    <dbReference type="NCBI Taxonomy" id="51670"/>
    <lineage>
        <taxon>Bacteria</taxon>
        <taxon>Pseudomonadati</taxon>
        <taxon>Pseudomonadota</taxon>
        <taxon>Alphaproteobacteria</taxon>
        <taxon>Hyphomicrobiales</taxon>
        <taxon>Hyphomicrobiaceae</taxon>
        <taxon>Hyphomicrobium</taxon>
    </lineage>
</organism>
<dbReference type="InterPro" id="IPR013108">
    <property type="entry name" value="Amidohydro_3"/>
</dbReference>
<evidence type="ECO:0000256" key="1">
    <source>
        <dbReference type="SAM" id="MobiDB-lite"/>
    </source>
</evidence>
<dbReference type="Gene3D" id="3.20.20.140">
    <property type="entry name" value="Metal-dependent hydrolases"/>
    <property type="match status" value="2"/>
</dbReference>
<dbReference type="AlphaFoldDB" id="A0A1I7N1F1"/>
<protein>
    <submittedName>
        <fullName evidence="3">Predicted amidohydrolase YtcJ</fullName>
    </submittedName>
</protein>
<dbReference type="EMBL" id="FPCH01000001">
    <property type="protein sequence ID" value="SFV28464.1"/>
    <property type="molecule type" value="Genomic_DNA"/>
</dbReference>
<feature type="compositionally biased region" description="Basic and acidic residues" evidence="1">
    <location>
        <begin position="15"/>
        <end position="29"/>
    </location>
</feature>
<dbReference type="PANTHER" id="PTHR22642">
    <property type="entry name" value="IMIDAZOLONEPROPIONASE"/>
    <property type="match status" value="1"/>
</dbReference>
<dbReference type="STRING" id="51670.SAMN04488557_1012"/>
<dbReference type="PROSITE" id="PS51318">
    <property type="entry name" value="TAT"/>
    <property type="match status" value="1"/>
</dbReference>
<dbReference type="InterPro" id="IPR006311">
    <property type="entry name" value="TAT_signal"/>
</dbReference>
<dbReference type="GO" id="GO:0016810">
    <property type="term" value="F:hydrolase activity, acting on carbon-nitrogen (but not peptide) bonds"/>
    <property type="evidence" value="ECO:0007669"/>
    <property type="project" value="InterPro"/>
</dbReference>
<dbReference type="Gene3D" id="2.30.40.10">
    <property type="entry name" value="Urease, subunit C, domain 1"/>
    <property type="match status" value="2"/>
</dbReference>
<evidence type="ECO:0000313" key="4">
    <source>
        <dbReference type="Proteomes" id="UP000199423"/>
    </source>
</evidence>
<evidence type="ECO:0000313" key="3">
    <source>
        <dbReference type="EMBL" id="SFV28464.1"/>
    </source>
</evidence>
<reference evidence="4" key="1">
    <citation type="submission" date="2016-10" db="EMBL/GenBank/DDBJ databases">
        <authorList>
            <person name="Varghese N."/>
            <person name="Submissions S."/>
        </authorList>
    </citation>
    <scope>NUCLEOTIDE SEQUENCE [LARGE SCALE GENOMIC DNA]</scope>
    <source>
        <strain evidence="4">DSM 1565</strain>
    </source>
</reference>
<evidence type="ECO:0000259" key="2">
    <source>
        <dbReference type="Pfam" id="PF07969"/>
    </source>
</evidence>
<keyword evidence="3" id="KW-0378">Hydrolase</keyword>
<dbReference type="Pfam" id="PF07969">
    <property type="entry name" value="Amidohydro_3"/>
    <property type="match status" value="1"/>
</dbReference>
<name>A0A1I7N1F1_9HYPH</name>
<dbReference type="PANTHER" id="PTHR22642:SF21">
    <property type="entry name" value="PERIPLASMIC PROTEIN"/>
    <property type="match status" value="1"/>
</dbReference>
<dbReference type="InterPro" id="IPR032466">
    <property type="entry name" value="Metal_Hydrolase"/>
</dbReference>
<dbReference type="SUPFAM" id="SSF51338">
    <property type="entry name" value="Composite domain of metallo-dependent hydrolases"/>
    <property type="match status" value="1"/>
</dbReference>
<dbReference type="Gene3D" id="3.10.310.70">
    <property type="match status" value="1"/>
</dbReference>
<gene>
    <name evidence="3" type="ORF">SAMN04488557_1012</name>
</gene>
<dbReference type="Proteomes" id="UP000199423">
    <property type="component" value="Unassembled WGS sequence"/>
</dbReference>
<feature type="domain" description="Amidohydrolase 3" evidence="2">
    <location>
        <begin position="123"/>
        <end position="565"/>
    </location>
</feature>
<accession>A0A1I7N1F1</accession>